<gene>
    <name evidence="2" type="ORF">DPMN_149803</name>
</gene>
<proteinExistence type="predicted"/>
<dbReference type="Proteomes" id="UP000828390">
    <property type="component" value="Unassembled WGS sequence"/>
</dbReference>
<dbReference type="SUPFAM" id="SSF48726">
    <property type="entry name" value="Immunoglobulin"/>
    <property type="match status" value="1"/>
</dbReference>
<feature type="domain" description="Ig-like" evidence="1">
    <location>
        <begin position="29"/>
        <end position="96"/>
    </location>
</feature>
<evidence type="ECO:0000313" key="3">
    <source>
        <dbReference type="Proteomes" id="UP000828390"/>
    </source>
</evidence>
<dbReference type="EMBL" id="JAIWYP010000007">
    <property type="protein sequence ID" value="KAH3796235.1"/>
    <property type="molecule type" value="Genomic_DNA"/>
</dbReference>
<name>A0A9D4J2S2_DREPO</name>
<sequence>MLLKARIPKYQVASSLWLHTTIVSFPDLPLFTVYPRNITVNQSDTMTLNCLGQARNDPTVRWYRGQSGDLTPIQPSNRVVISPGGSLALQVWRQEK</sequence>
<dbReference type="PROSITE" id="PS50835">
    <property type="entry name" value="IG_LIKE"/>
    <property type="match status" value="1"/>
</dbReference>
<reference evidence="2" key="1">
    <citation type="journal article" date="2019" name="bioRxiv">
        <title>The Genome of the Zebra Mussel, Dreissena polymorpha: A Resource for Invasive Species Research.</title>
        <authorList>
            <person name="McCartney M.A."/>
            <person name="Auch B."/>
            <person name="Kono T."/>
            <person name="Mallez S."/>
            <person name="Zhang Y."/>
            <person name="Obille A."/>
            <person name="Becker A."/>
            <person name="Abrahante J.E."/>
            <person name="Garbe J."/>
            <person name="Badalamenti J.P."/>
            <person name="Herman A."/>
            <person name="Mangelson H."/>
            <person name="Liachko I."/>
            <person name="Sullivan S."/>
            <person name="Sone E.D."/>
            <person name="Koren S."/>
            <person name="Silverstein K.A.T."/>
            <person name="Beckman K.B."/>
            <person name="Gohl D.M."/>
        </authorList>
    </citation>
    <scope>NUCLEOTIDE SEQUENCE</scope>
    <source>
        <strain evidence="2">Duluth1</strain>
        <tissue evidence="2">Whole animal</tissue>
    </source>
</reference>
<accession>A0A9D4J2S2</accession>
<evidence type="ECO:0000259" key="1">
    <source>
        <dbReference type="PROSITE" id="PS50835"/>
    </source>
</evidence>
<organism evidence="2 3">
    <name type="scientific">Dreissena polymorpha</name>
    <name type="common">Zebra mussel</name>
    <name type="synonym">Mytilus polymorpha</name>
    <dbReference type="NCBI Taxonomy" id="45954"/>
    <lineage>
        <taxon>Eukaryota</taxon>
        <taxon>Metazoa</taxon>
        <taxon>Spiralia</taxon>
        <taxon>Lophotrochozoa</taxon>
        <taxon>Mollusca</taxon>
        <taxon>Bivalvia</taxon>
        <taxon>Autobranchia</taxon>
        <taxon>Heteroconchia</taxon>
        <taxon>Euheterodonta</taxon>
        <taxon>Imparidentia</taxon>
        <taxon>Neoheterodontei</taxon>
        <taxon>Myida</taxon>
        <taxon>Dreissenoidea</taxon>
        <taxon>Dreissenidae</taxon>
        <taxon>Dreissena</taxon>
    </lineage>
</organism>
<dbReference type="InterPro" id="IPR007110">
    <property type="entry name" value="Ig-like_dom"/>
</dbReference>
<dbReference type="InterPro" id="IPR036179">
    <property type="entry name" value="Ig-like_dom_sf"/>
</dbReference>
<protein>
    <recommendedName>
        <fullName evidence="1">Ig-like domain-containing protein</fullName>
    </recommendedName>
</protein>
<dbReference type="Gene3D" id="2.60.40.10">
    <property type="entry name" value="Immunoglobulins"/>
    <property type="match status" value="1"/>
</dbReference>
<evidence type="ECO:0000313" key="2">
    <source>
        <dbReference type="EMBL" id="KAH3796235.1"/>
    </source>
</evidence>
<comment type="caution">
    <text evidence="2">The sequence shown here is derived from an EMBL/GenBank/DDBJ whole genome shotgun (WGS) entry which is preliminary data.</text>
</comment>
<dbReference type="InterPro" id="IPR013783">
    <property type="entry name" value="Ig-like_fold"/>
</dbReference>
<dbReference type="AlphaFoldDB" id="A0A9D4J2S2"/>
<keyword evidence="3" id="KW-1185">Reference proteome</keyword>
<reference evidence="2" key="2">
    <citation type="submission" date="2020-11" db="EMBL/GenBank/DDBJ databases">
        <authorList>
            <person name="McCartney M.A."/>
            <person name="Auch B."/>
            <person name="Kono T."/>
            <person name="Mallez S."/>
            <person name="Becker A."/>
            <person name="Gohl D.M."/>
            <person name="Silverstein K.A.T."/>
            <person name="Koren S."/>
            <person name="Bechman K.B."/>
            <person name="Herman A."/>
            <person name="Abrahante J.E."/>
            <person name="Garbe J."/>
        </authorList>
    </citation>
    <scope>NUCLEOTIDE SEQUENCE</scope>
    <source>
        <strain evidence="2">Duluth1</strain>
        <tissue evidence="2">Whole animal</tissue>
    </source>
</reference>